<dbReference type="SUPFAM" id="SSF56112">
    <property type="entry name" value="Protein kinase-like (PK-like)"/>
    <property type="match status" value="1"/>
</dbReference>
<dbReference type="InParanoid" id="A0A165ECK2"/>
<dbReference type="PROSITE" id="PS50011">
    <property type="entry name" value="PROTEIN_KINASE_DOM"/>
    <property type="match status" value="1"/>
</dbReference>
<keyword evidence="4" id="KW-0418">Kinase</keyword>
<dbReference type="Gene3D" id="1.10.510.10">
    <property type="entry name" value="Transferase(Phosphotransferase) domain 1"/>
    <property type="match status" value="1"/>
</dbReference>
<dbReference type="Pfam" id="PF07714">
    <property type="entry name" value="PK_Tyr_Ser-Thr"/>
    <property type="match status" value="1"/>
</dbReference>
<feature type="region of interest" description="Disordered" evidence="2">
    <location>
        <begin position="450"/>
        <end position="473"/>
    </location>
</feature>
<dbReference type="PANTHER" id="PTHR44329">
    <property type="entry name" value="SERINE/THREONINE-PROTEIN KINASE TNNI3K-RELATED"/>
    <property type="match status" value="1"/>
</dbReference>
<keyword evidence="4" id="KW-0808">Transferase</keyword>
<evidence type="ECO:0000256" key="2">
    <source>
        <dbReference type="SAM" id="MobiDB-lite"/>
    </source>
</evidence>
<dbReference type="InterPro" id="IPR001245">
    <property type="entry name" value="Ser-Thr/Tyr_kinase_cat_dom"/>
</dbReference>
<dbReference type="GO" id="GO:0004674">
    <property type="term" value="F:protein serine/threonine kinase activity"/>
    <property type="evidence" value="ECO:0007669"/>
    <property type="project" value="TreeGrafter"/>
</dbReference>
<accession>A0A165ECK2</accession>
<feature type="domain" description="Protein kinase" evidence="3">
    <location>
        <begin position="610"/>
        <end position="877"/>
    </location>
</feature>
<reference evidence="4 5" key="1">
    <citation type="journal article" date="2016" name="Mol. Biol. Evol.">
        <title>Comparative Genomics of Early-Diverging Mushroom-Forming Fungi Provides Insights into the Origins of Lignocellulose Decay Capabilities.</title>
        <authorList>
            <person name="Nagy L.G."/>
            <person name="Riley R."/>
            <person name="Tritt A."/>
            <person name="Adam C."/>
            <person name="Daum C."/>
            <person name="Floudas D."/>
            <person name="Sun H."/>
            <person name="Yadav J.S."/>
            <person name="Pangilinan J."/>
            <person name="Larsson K.H."/>
            <person name="Matsuura K."/>
            <person name="Barry K."/>
            <person name="Labutti K."/>
            <person name="Kuo R."/>
            <person name="Ohm R.A."/>
            <person name="Bhattacharya S.S."/>
            <person name="Shirouzu T."/>
            <person name="Yoshinaga Y."/>
            <person name="Martin F.M."/>
            <person name="Grigoriev I.V."/>
            <person name="Hibbett D.S."/>
        </authorList>
    </citation>
    <scope>NUCLEOTIDE SEQUENCE [LARGE SCALE GENOMIC DNA]</scope>
    <source>
        <strain evidence="4 5">HHB12029</strain>
    </source>
</reference>
<dbReference type="InterPro" id="IPR011009">
    <property type="entry name" value="Kinase-like_dom_sf"/>
</dbReference>
<name>A0A165ECK2_EXIGL</name>
<dbReference type="InterPro" id="IPR051681">
    <property type="entry name" value="Ser/Thr_Kinases-Pseudokinases"/>
</dbReference>
<evidence type="ECO:0000259" key="3">
    <source>
        <dbReference type="PROSITE" id="PS50011"/>
    </source>
</evidence>
<dbReference type="AlphaFoldDB" id="A0A165ECK2"/>
<dbReference type="PANTHER" id="PTHR44329:SF214">
    <property type="entry name" value="PROTEIN KINASE DOMAIN-CONTAINING PROTEIN"/>
    <property type="match status" value="1"/>
</dbReference>
<dbReference type="EMBL" id="KV426150">
    <property type="protein sequence ID" value="KZV86606.1"/>
    <property type="molecule type" value="Genomic_DNA"/>
</dbReference>
<feature type="region of interest" description="Disordered" evidence="2">
    <location>
        <begin position="115"/>
        <end position="135"/>
    </location>
</feature>
<keyword evidence="1" id="KW-0175">Coiled coil</keyword>
<dbReference type="STRING" id="1314781.A0A165ECK2"/>
<dbReference type="GO" id="GO:0005524">
    <property type="term" value="F:ATP binding"/>
    <property type="evidence" value="ECO:0007669"/>
    <property type="project" value="InterPro"/>
</dbReference>
<dbReference type="InterPro" id="IPR000719">
    <property type="entry name" value="Prot_kinase_dom"/>
</dbReference>
<evidence type="ECO:0000313" key="5">
    <source>
        <dbReference type="Proteomes" id="UP000077266"/>
    </source>
</evidence>
<feature type="region of interest" description="Disordered" evidence="2">
    <location>
        <begin position="378"/>
        <end position="428"/>
    </location>
</feature>
<feature type="coiled-coil region" evidence="1">
    <location>
        <begin position="647"/>
        <end position="674"/>
    </location>
</feature>
<sequence length="877" mass="96394">MHCKRGTRTRSPMLRWPDASAVPYPVSTMFQLWRSRASRSHSVSSTVQVAVEDDNTPAVDHARAGESAQRLQDLARNSVRRADLWDDPAIQLYLRCHEHRSMLALALQSKPRAATRPRGLTNVSERPVSTYKPPSPDEIRSVLALVVSALQAYADRLADNHDPDISHLAAECNLARASATRLRHASHARLAQCGTLPHADADLSNMVPVLDDDGSQSECLRMQDLLSQRLSSVAHAVSRQQDMRSLVASTSESTFEFRETAEERLLQELQTVASELDDALADWMIPRRLELKAAMGGSMLRTKSFDFLRSPPALSTDSLVSVNSLSSLQETPPSTPPYQDAPIPPKAAVLLGLHDYDRERSHSASSWLTSLLRAVSPHAEDVDGQRLRSRRRRPHRSTGIGATSTVQRRDGSEAEYTSPGRPGPVTVTGIQHRGLRRLFRSLPTLRTVAEAPASWTTKPDEGDSSLVPSSDAAESTSLLSVRNSVRSQRSHSCSAVAQLESSNAHSLAEDHTGLSEVYAHYFSSSPHSASVLAAARSSLSLRLTSHEYSSLDSLPSIIECVEPVLDGGVIMAVDMAPSANISSPDSAVRQRSEVASIWKPYRDLTSEVFDVTPRPCGIGGVSDVYSATWIANEAVDSTGNMFMKVAVKVVRVRKQSHEKTLKRLRREIHVWEQLNHNNVLPLCGVYFGLGDLPALISPWCENGDICDYLAKRQAEFVCDMHDLKLRLLLEVAEGLQYLHSHTPEIIHGDLKGLCDFGFASVLAQELGSFVLRSSSAKGTWRWMAPELFTQDDAQHTKATDIWAYGCVIAEVWSGKPPYHERLTEPAAVLAIARGEQPSRPQDVPEGLWSLATGCYASDPDQRPGLHAAVLAIRELRS</sequence>
<keyword evidence="5" id="KW-1185">Reference proteome</keyword>
<proteinExistence type="predicted"/>
<dbReference type="Proteomes" id="UP000077266">
    <property type="component" value="Unassembled WGS sequence"/>
</dbReference>
<feature type="compositionally biased region" description="Basic residues" evidence="2">
    <location>
        <begin position="387"/>
        <end position="396"/>
    </location>
</feature>
<evidence type="ECO:0000313" key="4">
    <source>
        <dbReference type="EMBL" id="KZV86606.1"/>
    </source>
</evidence>
<protein>
    <submittedName>
        <fullName evidence="4">Kinase-like protein</fullName>
    </submittedName>
</protein>
<gene>
    <name evidence="4" type="ORF">EXIGLDRAFT_219192</name>
</gene>
<dbReference type="OrthoDB" id="4062651at2759"/>
<organism evidence="4 5">
    <name type="scientific">Exidia glandulosa HHB12029</name>
    <dbReference type="NCBI Taxonomy" id="1314781"/>
    <lineage>
        <taxon>Eukaryota</taxon>
        <taxon>Fungi</taxon>
        <taxon>Dikarya</taxon>
        <taxon>Basidiomycota</taxon>
        <taxon>Agaricomycotina</taxon>
        <taxon>Agaricomycetes</taxon>
        <taxon>Auriculariales</taxon>
        <taxon>Exidiaceae</taxon>
        <taxon>Exidia</taxon>
    </lineage>
</organism>
<evidence type="ECO:0000256" key="1">
    <source>
        <dbReference type="SAM" id="Coils"/>
    </source>
</evidence>